<dbReference type="InterPro" id="IPR012373">
    <property type="entry name" value="Ferrdict_sens_TM"/>
</dbReference>
<evidence type="ECO:0000259" key="2">
    <source>
        <dbReference type="Pfam" id="PF04773"/>
    </source>
</evidence>
<dbReference type="OrthoDB" id="227503at2"/>
<evidence type="ECO:0000313" key="4">
    <source>
        <dbReference type="Proteomes" id="UP000319976"/>
    </source>
</evidence>
<sequence>MTSKTSTLRNEVLALADAMCNGIARPEQLQRLNELLSTDIRCRQWYVEHLDLHAELFEAVTAHSEEQIATEVMDRAIFRPVMRERFSLKMIGSATAVVAALSLMIALWVMWYRIPQPVAARLTQLSDDARSADRELQLGHVLRVSDQFLLDEGFAAVETSHGAIVHVAAPAILTFTGTNSLRLTSGEIASTVPPSAVGFRVDTRDATVIDLGTEFYVKRLGQNGTDVSVRQGKVSARLLDQSGAELQIVTLNGGSAAQLNCDREELTEVGYREAAYERFEVLGRGIEQTSGRIRLVGSPPRNLSGGQYLTEENLALFKEAQGVTLQEAVIINTLSGPRTLQPGTVVDSYLIHYDPPEALARPLIGSLTFRGPVLAVIGAGDELVRTDRRFGLPSIRYSDERLRGIEPDHDHISHSVETYSVSFDFGIQDINRLDEVRVLVLAEEAMQ</sequence>
<keyword evidence="1" id="KW-1133">Transmembrane helix</keyword>
<evidence type="ECO:0000313" key="3">
    <source>
        <dbReference type="EMBL" id="QDT64729.1"/>
    </source>
</evidence>
<dbReference type="PANTHER" id="PTHR30273:SF2">
    <property type="entry name" value="PROTEIN FECR"/>
    <property type="match status" value="1"/>
</dbReference>
<dbReference type="AlphaFoldDB" id="A0A517T8P5"/>
<keyword evidence="1" id="KW-0812">Transmembrane</keyword>
<evidence type="ECO:0000256" key="1">
    <source>
        <dbReference type="SAM" id="Phobius"/>
    </source>
</evidence>
<feature type="transmembrane region" description="Helical" evidence="1">
    <location>
        <begin position="88"/>
        <end position="111"/>
    </location>
</feature>
<organism evidence="3 4">
    <name type="scientific">Calycomorphotria hydatis</name>
    <dbReference type="NCBI Taxonomy" id="2528027"/>
    <lineage>
        <taxon>Bacteria</taxon>
        <taxon>Pseudomonadati</taxon>
        <taxon>Planctomycetota</taxon>
        <taxon>Planctomycetia</taxon>
        <taxon>Planctomycetales</taxon>
        <taxon>Planctomycetaceae</taxon>
        <taxon>Calycomorphotria</taxon>
    </lineage>
</organism>
<accession>A0A517T8P5</accession>
<reference evidence="3 4" key="1">
    <citation type="submission" date="2019-02" db="EMBL/GenBank/DDBJ databases">
        <title>Deep-cultivation of Planctomycetes and their phenomic and genomic characterization uncovers novel biology.</title>
        <authorList>
            <person name="Wiegand S."/>
            <person name="Jogler M."/>
            <person name="Boedeker C."/>
            <person name="Pinto D."/>
            <person name="Vollmers J."/>
            <person name="Rivas-Marin E."/>
            <person name="Kohn T."/>
            <person name="Peeters S.H."/>
            <person name="Heuer A."/>
            <person name="Rast P."/>
            <person name="Oberbeckmann S."/>
            <person name="Bunk B."/>
            <person name="Jeske O."/>
            <person name="Meyerdierks A."/>
            <person name="Storesund J.E."/>
            <person name="Kallscheuer N."/>
            <person name="Luecker S."/>
            <person name="Lage O.M."/>
            <person name="Pohl T."/>
            <person name="Merkel B.J."/>
            <person name="Hornburger P."/>
            <person name="Mueller R.-W."/>
            <person name="Bruemmer F."/>
            <person name="Labrenz M."/>
            <person name="Spormann A.M."/>
            <person name="Op den Camp H."/>
            <person name="Overmann J."/>
            <person name="Amann R."/>
            <person name="Jetten M.S.M."/>
            <person name="Mascher T."/>
            <person name="Medema M.H."/>
            <person name="Devos D.P."/>
            <person name="Kaster A.-K."/>
            <person name="Ovreas L."/>
            <person name="Rohde M."/>
            <person name="Galperin M.Y."/>
            <person name="Jogler C."/>
        </authorList>
    </citation>
    <scope>NUCLEOTIDE SEQUENCE [LARGE SCALE GENOMIC DNA]</scope>
    <source>
        <strain evidence="3 4">V22</strain>
    </source>
</reference>
<name>A0A517T8P5_9PLAN</name>
<dbReference type="InterPro" id="IPR006860">
    <property type="entry name" value="FecR"/>
</dbReference>
<dbReference type="KEGG" id="chya:V22_19700"/>
<feature type="domain" description="FecR protein" evidence="2">
    <location>
        <begin position="177"/>
        <end position="234"/>
    </location>
</feature>
<keyword evidence="4" id="KW-1185">Reference proteome</keyword>
<dbReference type="PANTHER" id="PTHR30273">
    <property type="entry name" value="PERIPLASMIC SIGNAL SENSOR AND SIGMA FACTOR ACTIVATOR FECR-RELATED"/>
    <property type="match status" value="1"/>
</dbReference>
<proteinExistence type="predicted"/>
<dbReference type="Pfam" id="PF04773">
    <property type="entry name" value="FecR"/>
    <property type="match status" value="1"/>
</dbReference>
<dbReference type="GO" id="GO:0016989">
    <property type="term" value="F:sigma factor antagonist activity"/>
    <property type="evidence" value="ECO:0007669"/>
    <property type="project" value="TreeGrafter"/>
</dbReference>
<gene>
    <name evidence="3" type="ORF">V22_19700</name>
</gene>
<dbReference type="RefSeq" id="WP_145262137.1">
    <property type="nucleotide sequence ID" value="NZ_CP036316.1"/>
</dbReference>
<dbReference type="Proteomes" id="UP000319976">
    <property type="component" value="Chromosome"/>
</dbReference>
<dbReference type="EMBL" id="CP036316">
    <property type="protein sequence ID" value="QDT64729.1"/>
    <property type="molecule type" value="Genomic_DNA"/>
</dbReference>
<dbReference type="Gene3D" id="2.60.120.1440">
    <property type="match status" value="1"/>
</dbReference>
<protein>
    <submittedName>
        <fullName evidence="3">FecR protein</fullName>
    </submittedName>
</protein>
<keyword evidence="1" id="KW-0472">Membrane</keyword>